<dbReference type="InParanoid" id="A0A2J6THC8"/>
<feature type="compositionally biased region" description="Polar residues" evidence="1">
    <location>
        <begin position="417"/>
        <end position="439"/>
    </location>
</feature>
<dbReference type="AlphaFoldDB" id="A0A2J6THC8"/>
<dbReference type="EMBL" id="KZ613783">
    <property type="protein sequence ID" value="PMD62439.1"/>
    <property type="molecule type" value="Genomic_DNA"/>
</dbReference>
<dbReference type="GeneID" id="36590865"/>
<proteinExistence type="predicted"/>
<reference evidence="2 3" key="1">
    <citation type="submission" date="2016-04" db="EMBL/GenBank/DDBJ databases">
        <title>A degradative enzymes factory behind the ericoid mycorrhizal symbiosis.</title>
        <authorList>
            <consortium name="DOE Joint Genome Institute"/>
            <person name="Martino E."/>
            <person name="Morin E."/>
            <person name="Grelet G."/>
            <person name="Kuo A."/>
            <person name="Kohler A."/>
            <person name="Daghino S."/>
            <person name="Barry K."/>
            <person name="Choi C."/>
            <person name="Cichocki N."/>
            <person name="Clum A."/>
            <person name="Copeland A."/>
            <person name="Hainaut M."/>
            <person name="Haridas S."/>
            <person name="Labutti K."/>
            <person name="Lindquist E."/>
            <person name="Lipzen A."/>
            <person name="Khouja H.-R."/>
            <person name="Murat C."/>
            <person name="Ohm R."/>
            <person name="Olson A."/>
            <person name="Spatafora J."/>
            <person name="Veneault-Fourrey C."/>
            <person name="Henrissat B."/>
            <person name="Grigoriev I."/>
            <person name="Martin F."/>
            <person name="Perotto S."/>
        </authorList>
    </citation>
    <scope>NUCLEOTIDE SEQUENCE [LARGE SCALE GENOMIC DNA]</scope>
    <source>
        <strain evidence="2 3">E</strain>
    </source>
</reference>
<sequence length="464" mass="52808">MSAEMEARFDTTFGSHAPASTIQRFLDRWDQPVDLSWREIETLPLENIHSHQPRPINLLSRTELRDLQRGIRTAYRKNPTPPDSNPISGWMHSLVRAACYDQTIQGIMVKEWLQPELHWSTSRLFDPLWIDGIQLPGSYTFDMVDTRGKILERVNAMTPRILEKVMITLTEFLKEGVSLTEVEHGDGYLKAAMSLRAATTPPKCVVDLLRLTRDELIELKDDFHLSKAMDRLSLRDLPASKTVFQYLKKERKNSSLTKTITREVTESLKSWLPAGMVLGQSPALKPSDMESVERKYENCQPRKQKNKRRGAEGDQQNQEGFESGSDGDSEKADDRCDREDSEVNYQGQEYGRLYALLAQRVHSNLPVQPMVYGDWREPITGALLGYPPPRFGMVSWEPSPLVMSFLGTGPDADKEMTQPSRSFSNARKLSFTESEPSSSPDRRTTLAEAVDYLKKIVASQIIKE</sequence>
<name>A0A2J6THC8_9HELO</name>
<feature type="compositionally biased region" description="Basic and acidic residues" evidence="1">
    <location>
        <begin position="328"/>
        <end position="338"/>
    </location>
</feature>
<gene>
    <name evidence="2" type="ORF">K444DRAFT_627372</name>
</gene>
<feature type="region of interest" description="Disordered" evidence="1">
    <location>
        <begin position="410"/>
        <end position="443"/>
    </location>
</feature>
<evidence type="ECO:0000256" key="1">
    <source>
        <dbReference type="SAM" id="MobiDB-lite"/>
    </source>
</evidence>
<feature type="compositionally biased region" description="Basic and acidic residues" evidence="1">
    <location>
        <begin position="287"/>
        <end position="297"/>
    </location>
</feature>
<evidence type="ECO:0000313" key="2">
    <source>
        <dbReference type="EMBL" id="PMD62439.1"/>
    </source>
</evidence>
<keyword evidence="3" id="KW-1185">Reference proteome</keyword>
<dbReference type="Proteomes" id="UP000235371">
    <property type="component" value="Unassembled WGS sequence"/>
</dbReference>
<dbReference type="OrthoDB" id="3559239at2759"/>
<accession>A0A2J6THC8</accession>
<organism evidence="2 3">
    <name type="scientific">Hyaloscypha bicolor E</name>
    <dbReference type="NCBI Taxonomy" id="1095630"/>
    <lineage>
        <taxon>Eukaryota</taxon>
        <taxon>Fungi</taxon>
        <taxon>Dikarya</taxon>
        <taxon>Ascomycota</taxon>
        <taxon>Pezizomycotina</taxon>
        <taxon>Leotiomycetes</taxon>
        <taxon>Helotiales</taxon>
        <taxon>Hyaloscyphaceae</taxon>
        <taxon>Hyaloscypha</taxon>
        <taxon>Hyaloscypha bicolor</taxon>
    </lineage>
</organism>
<dbReference type="RefSeq" id="XP_024739343.1">
    <property type="nucleotide sequence ID" value="XM_024882788.1"/>
</dbReference>
<protein>
    <submittedName>
        <fullName evidence="2">Uncharacterized protein</fullName>
    </submittedName>
</protein>
<feature type="region of interest" description="Disordered" evidence="1">
    <location>
        <begin position="279"/>
        <end position="341"/>
    </location>
</feature>
<evidence type="ECO:0000313" key="3">
    <source>
        <dbReference type="Proteomes" id="UP000235371"/>
    </source>
</evidence>